<dbReference type="AlphaFoldDB" id="A0A7H0F0G1"/>
<evidence type="ECO:0000259" key="1">
    <source>
        <dbReference type="Pfam" id="PF09823"/>
    </source>
</evidence>
<dbReference type="RefSeq" id="WP_187706119.1">
    <property type="nucleotide sequence ID" value="NZ_CP060822.1"/>
</dbReference>
<evidence type="ECO:0000313" key="3">
    <source>
        <dbReference type="Proteomes" id="UP000516013"/>
    </source>
</evidence>
<proteinExistence type="predicted"/>
<gene>
    <name evidence="2" type="ORF">IAR63_17215</name>
</gene>
<protein>
    <submittedName>
        <fullName evidence="2">DUF2357 domain-containing protein</fullName>
    </submittedName>
</protein>
<dbReference type="KEGG" id="ccur:IAR63_17215"/>
<name>A0A7H0F0G1_9CYAN</name>
<keyword evidence="3" id="KW-1185">Reference proteome</keyword>
<dbReference type="Proteomes" id="UP000516013">
    <property type="component" value="Chromosome"/>
</dbReference>
<dbReference type="Pfam" id="PF09823">
    <property type="entry name" value="DUF2357"/>
    <property type="match status" value="1"/>
</dbReference>
<evidence type="ECO:0000313" key="2">
    <source>
        <dbReference type="EMBL" id="QNP29527.1"/>
    </source>
</evidence>
<accession>A0A7H0F0G1</accession>
<feature type="domain" description="DUF2357" evidence="1">
    <location>
        <begin position="181"/>
        <end position="329"/>
    </location>
</feature>
<reference evidence="2 3" key="1">
    <citation type="submission" date="2020-08" db="EMBL/GenBank/DDBJ databases">
        <title>Complete genome sequence of Raphidiopsis curvispora isolated from drinking water reservoir in South Korea.</title>
        <authorList>
            <person name="Jeong J."/>
        </authorList>
    </citation>
    <scope>NUCLEOTIDE SEQUENCE [LARGE SCALE GENOMIC DNA]</scope>
    <source>
        <strain evidence="2 3">GIHE-G1</strain>
    </source>
</reference>
<organism evidence="2 3">
    <name type="scientific">Cylindrospermopsis curvispora GIHE-G1</name>
    <dbReference type="NCBI Taxonomy" id="2666332"/>
    <lineage>
        <taxon>Bacteria</taxon>
        <taxon>Bacillati</taxon>
        <taxon>Cyanobacteriota</taxon>
        <taxon>Cyanophyceae</taxon>
        <taxon>Nostocales</taxon>
        <taxon>Aphanizomenonaceae</taxon>
        <taxon>Cylindrospermopsis</taxon>
    </lineage>
</organism>
<dbReference type="InterPro" id="IPR018633">
    <property type="entry name" value="DUF2357"/>
</dbReference>
<sequence>MKIYSNLFAYLNQSDPISNSTELSASDRPIIVLEPYEDLSLSSWFITIVPGVYQIGFPYLQPANLSYSDEHNWQDLRSVLNLEVSKKSYKLPIMGQVMDLETIKEEAEIEEWENRLGNRLDKTVSELIRLFIGMFTDIFSGENTVRFNMESHILLSRVPQKLHSVNLKDANLPIVISLDKKYQLRRKLELIGDKLRHQLRRQAESMPVGKIQEMDSYCLRDYIRRPGLTAVEKAGSKQELMGIQRYQDFNTPENKFLVYFTRYLHLSCFQYERSGAVQFRGEVRKIRLVIDLFQSQPIVNTIQNKNYQFTKPNYVLQQNATYKSFYQAYLEYVRKRYEKEKLWSFRNSLLADVVYIYFTAALLKFNHVNINASSLVKSNLIADQGCYLTRDQNVTVRVFLQNQVYVFGLQKPAEISRGDWVLTLEIHQLDSGELNSTKLEFPIWVFWYVPSQDVISEMQKRSRSFDSFSQAIVLYLQEHPSTYNSSYGENHNLEIASQNFRLMKLPENLTEQGFYPTVEIITKMITNLLERN</sequence>
<dbReference type="EMBL" id="CP060822">
    <property type="protein sequence ID" value="QNP29527.1"/>
    <property type="molecule type" value="Genomic_DNA"/>
</dbReference>